<dbReference type="EMBL" id="JAFKCZ010000014">
    <property type="protein sequence ID" value="MBN7798331.1"/>
    <property type="molecule type" value="Genomic_DNA"/>
</dbReference>
<feature type="signal peptide" evidence="15">
    <location>
        <begin position="1"/>
        <end position="31"/>
    </location>
</feature>
<dbReference type="Gene3D" id="1.10.760.10">
    <property type="entry name" value="Cytochrome c-like domain"/>
    <property type="match status" value="2"/>
</dbReference>
<dbReference type="InterPro" id="IPR051395">
    <property type="entry name" value="Cytochrome_c_Peroxidase/MauG"/>
</dbReference>
<keyword evidence="5 14" id="KW-0479">Metal-binding</keyword>
<evidence type="ECO:0000256" key="2">
    <source>
        <dbReference type="ARBA" id="ARBA00004856"/>
    </source>
</evidence>
<dbReference type="InterPro" id="IPR004852">
    <property type="entry name" value="Di-haem_cyt_c_peroxidsae"/>
</dbReference>
<comment type="function">
    <text evidence="11">Involved in methylamine metabolism. Essential for the maturation of the beta subunit of MADH, presumably via a step in the biosynthesis of tryptophan tryptophylquinone (TTQ), the cofactor of MADH.</text>
</comment>
<keyword evidence="7" id="KW-0574">Periplasm</keyword>
<dbReference type="Pfam" id="PF03150">
    <property type="entry name" value="CCP_MauG"/>
    <property type="match status" value="1"/>
</dbReference>
<feature type="domain" description="Cytochrome c" evidence="16">
    <location>
        <begin position="81"/>
        <end position="189"/>
    </location>
</feature>
<dbReference type="InterPro" id="IPR009056">
    <property type="entry name" value="Cyt_c-like_dom"/>
</dbReference>
<keyword evidence="8" id="KW-0249">Electron transport</keyword>
<dbReference type="PANTHER" id="PTHR30600:SF10">
    <property type="entry name" value="BLL6722 PROTEIN"/>
    <property type="match status" value="1"/>
</dbReference>
<evidence type="ECO:0000256" key="1">
    <source>
        <dbReference type="ARBA" id="ARBA00004418"/>
    </source>
</evidence>
<accession>A0A939ILF1</accession>
<keyword evidence="9" id="KW-0560">Oxidoreductase</keyword>
<evidence type="ECO:0000256" key="5">
    <source>
        <dbReference type="ARBA" id="ARBA00022723"/>
    </source>
</evidence>
<keyword evidence="6 15" id="KW-0732">Signal</keyword>
<evidence type="ECO:0000256" key="6">
    <source>
        <dbReference type="ARBA" id="ARBA00022729"/>
    </source>
</evidence>
<dbReference type="PROSITE" id="PS51007">
    <property type="entry name" value="CYTC"/>
    <property type="match status" value="2"/>
</dbReference>
<evidence type="ECO:0000256" key="11">
    <source>
        <dbReference type="ARBA" id="ARBA00058991"/>
    </source>
</evidence>
<comment type="subcellular location">
    <subcellularLocation>
        <location evidence="1">Periplasm</location>
    </subcellularLocation>
</comment>
<feature type="chain" id="PRO_5037900595" description="Methylamine utilization protein MauG" evidence="15">
    <location>
        <begin position="32"/>
        <end position="370"/>
    </location>
</feature>
<dbReference type="GO" id="GO:0009055">
    <property type="term" value="F:electron transfer activity"/>
    <property type="evidence" value="ECO:0007669"/>
    <property type="project" value="InterPro"/>
</dbReference>
<dbReference type="GO" id="GO:0020037">
    <property type="term" value="F:heme binding"/>
    <property type="evidence" value="ECO:0007669"/>
    <property type="project" value="InterPro"/>
</dbReference>
<dbReference type="AlphaFoldDB" id="A0A939ILF1"/>
<feature type="binding site" description="axial binding residue" evidence="14">
    <location>
        <position position="107"/>
    </location>
    <ligand>
        <name>heme c</name>
        <dbReference type="ChEBI" id="CHEBI:61717"/>
        <label>1</label>
    </ligand>
    <ligandPart>
        <name>Fe</name>
        <dbReference type="ChEBI" id="CHEBI:18248"/>
    </ligandPart>
</feature>
<dbReference type="InterPro" id="IPR026259">
    <property type="entry name" value="MauG/Cytc_peroxidase"/>
</dbReference>
<evidence type="ECO:0000256" key="3">
    <source>
        <dbReference type="ARBA" id="ARBA00022448"/>
    </source>
</evidence>
<dbReference type="FunFam" id="1.10.760.10:FF:000019">
    <property type="entry name" value="Di-heme cytochrome C peroxidase"/>
    <property type="match status" value="1"/>
</dbReference>
<comment type="cofactor">
    <cofactor evidence="13">
        <name>heme</name>
        <dbReference type="ChEBI" id="CHEBI:30413"/>
    </cofactor>
    <text evidence="13">Binds 2 heme groups.</text>
</comment>
<reference evidence="17" key="1">
    <citation type="submission" date="2021-02" db="EMBL/GenBank/DDBJ databases">
        <title>PHA producing bacteria isolated from coastal sediment in Guangdong, Shenzhen.</title>
        <authorList>
            <person name="Zheng W."/>
            <person name="Yu S."/>
            <person name="Huang Y."/>
        </authorList>
    </citation>
    <scope>NUCLEOTIDE SEQUENCE</scope>
    <source>
        <strain evidence="17">TN14-10</strain>
    </source>
</reference>
<comment type="pathway">
    <text evidence="2">One-carbon metabolism; methylamine degradation.</text>
</comment>
<dbReference type="GO" id="GO:0042597">
    <property type="term" value="C:periplasmic space"/>
    <property type="evidence" value="ECO:0007669"/>
    <property type="project" value="UniProtKB-SubCell"/>
</dbReference>
<evidence type="ECO:0000256" key="9">
    <source>
        <dbReference type="ARBA" id="ARBA00023002"/>
    </source>
</evidence>
<evidence type="ECO:0000256" key="14">
    <source>
        <dbReference type="PIRSR" id="PIRSR000294-2"/>
    </source>
</evidence>
<dbReference type="GO" id="GO:0046872">
    <property type="term" value="F:metal ion binding"/>
    <property type="evidence" value="ECO:0007669"/>
    <property type="project" value="UniProtKB-KW"/>
</dbReference>
<dbReference type="InterPro" id="IPR036909">
    <property type="entry name" value="Cyt_c-like_dom_sf"/>
</dbReference>
<evidence type="ECO:0000259" key="16">
    <source>
        <dbReference type="PROSITE" id="PS51007"/>
    </source>
</evidence>
<feature type="binding site" description="covalent" evidence="13">
    <location>
        <position position="106"/>
    </location>
    <ligand>
        <name>heme c</name>
        <dbReference type="ChEBI" id="CHEBI:61717"/>
        <label>1</label>
    </ligand>
</feature>
<evidence type="ECO:0000256" key="13">
    <source>
        <dbReference type="PIRSR" id="PIRSR000294-1"/>
    </source>
</evidence>
<keyword evidence="4 13" id="KW-0349">Heme</keyword>
<organism evidence="17 18">
    <name type="scientific">Parahaliea mediterranea</name>
    <dbReference type="NCBI Taxonomy" id="651086"/>
    <lineage>
        <taxon>Bacteria</taxon>
        <taxon>Pseudomonadati</taxon>
        <taxon>Pseudomonadota</taxon>
        <taxon>Gammaproteobacteria</taxon>
        <taxon>Cellvibrionales</taxon>
        <taxon>Halieaceae</taxon>
        <taxon>Parahaliea</taxon>
    </lineage>
</organism>
<evidence type="ECO:0000256" key="15">
    <source>
        <dbReference type="SAM" id="SignalP"/>
    </source>
</evidence>
<feature type="binding site" description="axial binding residue" evidence="14">
    <location>
        <position position="252"/>
    </location>
    <ligand>
        <name>heme c</name>
        <dbReference type="ChEBI" id="CHEBI:61717"/>
        <label>2</label>
    </ligand>
    <ligandPart>
        <name>Fe</name>
        <dbReference type="ChEBI" id="CHEBI:18248"/>
    </ligandPart>
</feature>
<evidence type="ECO:0000313" key="18">
    <source>
        <dbReference type="Proteomes" id="UP000664303"/>
    </source>
</evidence>
<dbReference type="PANTHER" id="PTHR30600">
    <property type="entry name" value="CYTOCHROME C PEROXIDASE-RELATED"/>
    <property type="match status" value="1"/>
</dbReference>
<evidence type="ECO:0000256" key="10">
    <source>
        <dbReference type="ARBA" id="ARBA00023004"/>
    </source>
</evidence>
<feature type="binding site" description="covalent" evidence="13">
    <location>
        <position position="248"/>
    </location>
    <ligand>
        <name>heme c</name>
        <dbReference type="ChEBI" id="CHEBI:61717"/>
        <label>2</label>
    </ligand>
</feature>
<comment type="caution">
    <text evidence="17">The sequence shown here is derived from an EMBL/GenBank/DDBJ whole genome shotgun (WGS) entry which is preliminary data.</text>
</comment>
<keyword evidence="3" id="KW-0813">Transport</keyword>
<proteinExistence type="predicted"/>
<sequence length="370" mass="40346">MGLFNKGSPLKSSTLSARCLLAIATACLAQAIAAAPCNGTPCNETPCNETEPGCEATSAARQRFQRPATIPHPANNPYSEARAELGRQLFFDPRLSRDNDISCATCHQPALGWEDGRATALGTDSARHRRHTPTIHNLAWAPALLWDGRTPTLESQVWFPLTAHDEMAQDVRALAEELAAVPAYAEAFAALFPGRGISLITVSAAIATFERTVVTGETAFDRWVAGDDSALDDTAKRGFALFVGKARCDSCHSGWNFSDGQFHDIGLPAGEDVGRFMFTRQESDRFAFKTPGLRNITLRAPYMHDGSIATLRQVLEHYNQGFQQRPSLSSHMQPLHLDTSEINDLLHFLEALDSDDDIVVPQLPPRAPAP</sequence>
<keyword evidence="18" id="KW-1185">Reference proteome</keyword>
<evidence type="ECO:0000256" key="12">
    <source>
        <dbReference type="ARBA" id="ARBA00073576"/>
    </source>
</evidence>
<feature type="binding site" description="covalent" evidence="13">
    <location>
        <position position="103"/>
    </location>
    <ligand>
        <name>heme c</name>
        <dbReference type="ChEBI" id="CHEBI:61717"/>
        <label>1</label>
    </ligand>
</feature>
<evidence type="ECO:0000256" key="7">
    <source>
        <dbReference type="ARBA" id="ARBA00022764"/>
    </source>
</evidence>
<dbReference type="PIRSF" id="PIRSF000294">
    <property type="entry name" value="Cytochrome-c_peroxidase"/>
    <property type="match status" value="1"/>
</dbReference>
<feature type="domain" description="Cytochrome c" evidence="16">
    <location>
        <begin position="233"/>
        <end position="353"/>
    </location>
</feature>
<evidence type="ECO:0000256" key="4">
    <source>
        <dbReference type="ARBA" id="ARBA00022617"/>
    </source>
</evidence>
<dbReference type="Pfam" id="PF00034">
    <property type="entry name" value="Cytochrom_C"/>
    <property type="match status" value="1"/>
</dbReference>
<dbReference type="RefSeq" id="WP_206561779.1">
    <property type="nucleotide sequence ID" value="NZ_JAFKCZ010000014.1"/>
</dbReference>
<dbReference type="GO" id="GO:0004130">
    <property type="term" value="F:cytochrome-c peroxidase activity"/>
    <property type="evidence" value="ECO:0007669"/>
    <property type="project" value="TreeGrafter"/>
</dbReference>
<evidence type="ECO:0000313" key="17">
    <source>
        <dbReference type="EMBL" id="MBN7798331.1"/>
    </source>
</evidence>
<dbReference type="Proteomes" id="UP000664303">
    <property type="component" value="Unassembled WGS sequence"/>
</dbReference>
<evidence type="ECO:0000256" key="8">
    <source>
        <dbReference type="ARBA" id="ARBA00022982"/>
    </source>
</evidence>
<gene>
    <name evidence="17" type="ORF">JYP50_17120</name>
</gene>
<name>A0A939ILF1_9GAMM</name>
<protein>
    <recommendedName>
        <fullName evidence="12">Methylamine utilization protein MauG</fullName>
    </recommendedName>
</protein>
<dbReference type="SUPFAM" id="SSF46626">
    <property type="entry name" value="Cytochrome c"/>
    <property type="match status" value="2"/>
</dbReference>
<feature type="binding site" description="covalent" evidence="13">
    <location>
        <position position="251"/>
    </location>
    <ligand>
        <name>heme c</name>
        <dbReference type="ChEBI" id="CHEBI:61717"/>
        <label>2</label>
    </ligand>
</feature>
<keyword evidence="10 14" id="KW-0408">Iron</keyword>
<comment type="PTM">
    <text evidence="13">Binds 2 heme groups per subunit.</text>
</comment>